<evidence type="ECO:0000313" key="2">
    <source>
        <dbReference type="Proteomes" id="UP000626109"/>
    </source>
</evidence>
<dbReference type="EMBL" id="CAJNNW010026658">
    <property type="protein sequence ID" value="CAE8686875.1"/>
    <property type="molecule type" value="Genomic_DNA"/>
</dbReference>
<reference evidence="1" key="1">
    <citation type="submission" date="2021-02" db="EMBL/GenBank/DDBJ databases">
        <authorList>
            <person name="Dougan E. K."/>
            <person name="Rhodes N."/>
            <person name="Thang M."/>
            <person name="Chan C."/>
        </authorList>
    </citation>
    <scope>NUCLEOTIDE SEQUENCE</scope>
</reference>
<accession>A0A813JYY4</accession>
<dbReference type="Proteomes" id="UP000626109">
    <property type="component" value="Unassembled WGS sequence"/>
</dbReference>
<dbReference type="AlphaFoldDB" id="A0A813JYY4"/>
<proteinExistence type="predicted"/>
<sequence length="212" mass="22834">MTTLLARIQTLALASLSASNSKLILKGGVSGFSLQNSTGSTTLLNIDSAGNNTCIANVYVPNLVQQSELSSHVTNTSLFQSLSDYMYKDTEGTETTLQIDPKFRMVVGDGACKLNQLFDIGPTPSDTYVTIFSAKLDESGQGQLLLNDLAISTDMDQSVSITMSNKQNGYDNIYKWVLEDYASGTALLALCYQLPGIGQTLQKALDLFDGNM</sequence>
<name>A0A813JYY4_POLGL</name>
<evidence type="ECO:0000313" key="1">
    <source>
        <dbReference type="EMBL" id="CAE8686875.1"/>
    </source>
</evidence>
<comment type="caution">
    <text evidence="1">The sequence shown here is derived from an EMBL/GenBank/DDBJ whole genome shotgun (WGS) entry which is preliminary data.</text>
</comment>
<gene>
    <name evidence="1" type="ORF">PGLA2088_LOCUS25184</name>
</gene>
<protein>
    <submittedName>
        <fullName evidence="1">Uncharacterized protein</fullName>
    </submittedName>
</protein>
<organism evidence="1 2">
    <name type="scientific">Polarella glacialis</name>
    <name type="common">Dinoflagellate</name>
    <dbReference type="NCBI Taxonomy" id="89957"/>
    <lineage>
        <taxon>Eukaryota</taxon>
        <taxon>Sar</taxon>
        <taxon>Alveolata</taxon>
        <taxon>Dinophyceae</taxon>
        <taxon>Suessiales</taxon>
        <taxon>Suessiaceae</taxon>
        <taxon>Polarella</taxon>
    </lineage>
</organism>